<evidence type="ECO:0000313" key="2">
    <source>
        <dbReference type="Proteomes" id="UP001054945"/>
    </source>
</evidence>
<organism evidence="1 2">
    <name type="scientific">Caerostris extrusa</name>
    <name type="common">Bark spider</name>
    <name type="synonym">Caerostris bankana</name>
    <dbReference type="NCBI Taxonomy" id="172846"/>
    <lineage>
        <taxon>Eukaryota</taxon>
        <taxon>Metazoa</taxon>
        <taxon>Ecdysozoa</taxon>
        <taxon>Arthropoda</taxon>
        <taxon>Chelicerata</taxon>
        <taxon>Arachnida</taxon>
        <taxon>Araneae</taxon>
        <taxon>Araneomorphae</taxon>
        <taxon>Entelegynae</taxon>
        <taxon>Araneoidea</taxon>
        <taxon>Araneidae</taxon>
        <taxon>Caerostris</taxon>
    </lineage>
</organism>
<dbReference type="Proteomes" id="UP001054945">
    <property type="component" value="Unassembled WGS sequence"/>
</dbReference>
<keyword evidence="2" id="KW-1185">Reference proteome</keyword>
<proteinExistence type="predicted"/>
<reference evidence="1 2" key="1">
    <citation type="submission" date="2021-06" db="EMBL/GenBank/DDBJ databases">
        <title>Caerostris extrusa draft genome.</title>
        <authorList>
            <person name="Kono N."/>
            <person name="Arakawa K."/>
        </authorList>
    </citation>
    <scope>NUCLEOTIDE SEQUENCE [LARGE SCALE GENOMIC DNA]</scope>
</reference>
<sequence>MHGGFERQRDGINVSETHLTRHHFLLYRNCPRDTSAVFTQQQVYSRHVSSFYSTASVLETRQQFLLDCITAIAHILLLKTLQCASLKSLRTFHCSKHYSARVAIALRTLHCSKQYTTQGQTLGTLGYHDNALIDSTGRTTE</sequence>
<comment type="caution">
    <text evidence="1">The sequence shown here is derived from an EMBL/GenBank/DDBJ whole genome shotgun (WGS) entry which is preliminary data.</text>
</comment>
<name>A0AAV4SUG1_CAEEX</name>
<dbReference type="EMBL" id="BPLR01010089">
    <property type="protein sequence ID" value="GIY36786.1"/>
    <property type="molecule type" value="Genomic_DNA"/>
</dbReference>
<accession>A0AAV4SUG1</accession>
<dbReference type="AlphaFoldDB" id="A0AAV4SUG1"/>
<evidence type="ECO:0000313" key="1">
    <source>
        <dbReference type="EMBL" id="GIY36786.1"/>
    </source>
</evidence>
<protein>
    <submittedName>
        <fullName evidence="1">Uncharacterized protein</fullName>
    </submittedName>
</protein>
<gene>
    <name evidence="1" type="ORF">CEXT_601501</name>
</gene>